<dbReference type="GO" id="GO:0051116">
    <property type="term" value="F:cobaltochelatase activity"/>
    <property type="evidence" value="ECO:0007669"/>
    <property type="project" value="UniProtKB-EC"/>
</dbReference>
<gene>
    <name evidence="2" type="primary">cobT</name>
    <name evidence="2" type="ORF">alecur_196</name>
</gene>
<evidence type="ECO:0000313" key="3">
    <source>
        <dbReference type="Proteomes" id="UP000229529"/>
    </source>
</evidence>
<keyword evidence="2" id="KW-0436">Ligase</keyword>
<evidence type="ECO:0000259" key="1">
    <source>
        <dbReference type="Pfam" id="PF11775"/>
    </source>
</evidence>
<keyword evidence="3" id="KW-1185">Reference proteome</keyword>
<reference evidence="2" key="1">
    <citation type="submission" date="2017-09" db="EMBL/GenBank/DDBJ databases">
        <authorList>
            <person name="Campbell M.A."/>
            <person name="Lukasik P."/>
            <person name="Simon C."/>
            <person name="McCutcheon J.P."/>
        </authorList>
    </citation>
    <scope>NUCLEOTIDE SEQUENCE [LARGE SCALE GENOMIC DNA]</scope>
    <source>
        <strain evidence="2">ALECUR</strain>
    </source>
</reference>
<evidence type="ECO:0000313" key="2">
    <source>
        <dbReference type="EMBL" id="PIM96111.1"/>
    </source>
</evidence>
<dbReference type="Pfam" id="PF11775">
    <property type="entry name" value="CobT_C"/>
    <property type="match status" value="1"/>
</dbReference>
<feature type="domain" description="Cobalamin biosynthesis protein CobT VWA" evidence="1">
    <location>
        <begin position="151"/>
        <end position="270"/>
    </location>
</feature>
<comment type="caution">
    <text evidence="2">The sequence shown here is derived from an EMBL/GenBank/DDBJ whole genome shotgun (WGS) entry which is preliminary data.</text>
</comment>
<dbReference type="EC" id="6.6.1.2" evidence="2"/>
<dbReference type="Proteomes" id="UP000229529">
    <property type="component" value="Unassembled WGS sequence"/>
</dbReference>
<accession>A0ABX4MHX4</accession>
<dbReference type="EMBL" id="NXGS01000133">
    <property type="protein sequence ID" value="PIM96111.1"/>
    <property type="molecule type" value="Genomic_DNA"/>
</dbReference>
<organism evidence="2 3">
    <name type="scientific">Candidatus Hodgkinia cicadicola</name>
    <dbReference type="NCBI Taxonomy" id="573658"/>
    <lineage>
        <taxon>Bacteria</taxon>
        <taxon>Pseudomonadati</taxon>
        <taxon>Pseudomonadota</taxon>
        <taxon>Alphaproteobacteria</taxon>
        <taxon>Hyphomicrobiales</taxon>
        <taxon>Candidatus Hodgkinia</taxon>
    </lineage>
</organism>
<sequence>MFWEVYLALDAASANILSTSLVQGHKHILLRTLISNQYIVWSREPQSNQPSTLGGSPTTYRIYTRCFDKVLNLHNKDDNKSNEHARTIQMLNRKHLHYVFYNLLNVYEKYTIQIQQNNRKLCLLIDKSLSTSNKFTLVSKLIKRISLLFDSIEIICYTTRHWMGGNSFKSWEATRPPYPGRVNDLLYIRYNYNKWNEGIVFKKIYRYSSKENIDGEALAEFCCNNKVNILICDNNPADFTTTKLNRTNLITCHMHAVIKSLVKTNIRIFMININEVGCQNWFNLNEYSSEKVISRLINKLRMI</sequence>
<protein>
    <submittedName>
        <fullName evidence="2">Aerobic cobaltochelatase subunit CobT</fullName>
        <ecNumber evidence="2">6.6.1.2</ecNumber>
    </submittedName>
</protein>
<dbReference type="InterPro" id="IPR025861">
    <property type="entry name" value="CobT_VWA_dom"/>
</dbReference>
<proteinExistence type="predicted"/>
<name>A0ABX4MHX4_9HYPH</name>